<feature type="domain" description="Thioesterase" evidence="2">
    <location>
        <begin position="2"/>
        <end position="225"/>
    </location>
</feature>
<proteinExistence type="inferred from homology"/>
<evidence type="ECO:0000313" key="3">
    <source>
        <dbReference type="EMBL" id="AUM14809.1"/>
    </source>
</evidence>
<dbReference type="AlphaFoldDB" id="A0A2K9LR39"/>
<sequence length="244" mass="27448">MRLFCFSYAGGNASTYREWHKRLPEDVEVCSIQLPGRGSRFKEKAFTDLDSLLTSLVAEIAPYTETSYAFFGHSMGAQVAFELARKLRDKGLEQPKCLIVSGRRAPQRSKKSKPIYSLPEAEFRDEIRRLNGTPEEALNNPELMDLVSPILRADFQLIETWVYQPSDPIDVPVLALGGVKDKQVTMDDLEDWKKVTKGPFCLELFSGDHFFINQATDTLLNTVNQAIETVLGRADGVLANRKTS</sequence>
<organism evidence="3 4">
    <name type="scientific">Ketobacter alkanivorans</name>
    <dbReference type="NCBI Taxonomy" id="1917421"/>
    <lineage>
        <taxon>Bacteria</taxon>
        <taxon>Pseudomonadati</taxon>
        <taxon>Pseudomonadota</taxon>
        <taxon>Gammaproteobacteria</taxon>
        <taxon>Pseudomonadales</taxon>
        <taxon>Ketobacteraceae</taxon>
        <taxon>Ketobacter</taxon>
    </lineage>
</organism>
<dbReference type="InterPro" id="IPR029058">
    <property type="entry name" value="AB_hydrolase_fold"/>
</dbReference>
<name>A0A2K9LR39_9GAMM</name>
<dbReference type="KEGG" id="kak:Kalk_02080"/>
<evidence type="ECO:0000256" key="1">
    <source>
        <dbReference type="ARBA" id="ARBA00007169"/>
    </source>
</evidence>
<dbReference type="PANTHER" id="PTHR11487">
    <property type="entry name" value="THIOESTERASE"/>
    <property type="match status" value="1"/>
</dbReference>
<dbReference type="InterPro" id="IPR001031">
    <property type="entry name" value="Thioesterase"/>
</dbReference>
<dbReference type="EMBL" id="CP022684">
    <property type="protein sequence ID" value="AUM14809.1"/>
    <property type="molecule type" value="Genomic_DNA"/>
</dbReference>
<dbReference type="Gene3D" id="3.40.50.1820">
    <property type="entry name" value="alpha/beta hydrolase"/>
    <property type="match status" value="1"/>
</dbReference>
<reference evidence="4" key="1">
    <citation type="submission" date="2017-08" db="EMBL/GenBank/DDBJ databases">
        <title>Direct submision.</title>
        <authorList>
            <person name="Kim S.-J."/>
            <person name="Rhee S.-K."/>
        </authorList>
    </citation>
    <scope>NUCLEOTIDE SEQUENCE [LARGE SCALE GENOMIC DNA]</scope>
    <source>
        <strain evidence="4">GI5</strain>
    </source>
</reference>
<dbReference type="OrthoDB" id="8480037at2"/>
<dbReference type="Proteomes" id="UP000235116">
    <property type="component" value="Chromosome"/>
</dbReference>
<dbReference type="Pfam" id="PF00975">
    <property type="entry name" value="Thioesterase"/>
    <property type="match status" value="1"/>
</dbReference>
<dbReference type="PANTHER" id="PTHR11487:SF0">
    <property type="entry name" value="S-ACYL FATTY ACID SYNTHASE THIOESTERASE, MEDIUM CHAIN"/>
    <property type="match status" value="1"/>
</dbReference>
<comment type="similarity">
    <text evidence="1">Belongs to the thioesterase family.</text>
</comment>
<keyword evidence="4" id="KW-1185">Reference proteome</keyword>
<protein>
    <recommendedName>
        <fullName evidence="2">Thioesterase domain-containing protein</fullName>
    </recommendedName>
</protein>
<evidence type="ECO:0000259" key="2">
    <source>
        <dbReference type="Pfam" id="PF00975"/>
    </source>
</evidence>
<accession>A0A2K9LR39</accession>
<dbReference type="SUPFAM" id="SSF53474">
    <property type="entry name" value="alpha/beta-Hydrolases"/>
    <property type="match status" value="1"/>
</dbReference>
<dbReference type="GO" id="GO:0008610">
    <property type="term" value="P:lipid biosynthetic process"/>
    <property type="evidence" value="ECO:0007669"/>
    <property type="project" value="TreeGrafter"/>
</dbReference>
<dbReference type="InterPro" id="IPR012223">
    <property type="entry name" value="TEII"/>
</dbReference>
<evidence type="ECO:0000313" key="4">
    <source>
        <dbReference type="Proteomes" id="UP000235116"/>
    </source>
</evidence>
<gene>
    <name evidence="3" type="ORF">Kalk_02080</name>
</gene>